<dbReference type="Proteomes" id="UP001314205">
    <property type="component" value="Unassembled WGS sequence"/>
</dbReference>
<feature type="compositionally biased region" description="Low complexity" evidence="2">
    <location>
        <begin position="91"/>
        <end position="102"/>
    </location>
</feature>
<name>A0AAV1KUX8_9NEOP</name>
<keyword evidence="1" id="KW-0175">Coiled coil</keyword>
<proteinExistence type="predicted"/>
<reference evidence="3 4" key="1">
    <citation type="submission" date="2023-11" db="EMBL/GenBank/DDBJ databases">
        <authorList>
            <person name="Hedman E."/>
            <person name="Englund M."/>
            <person name="Stromberg M."/>
            <person name="Nyberg Akerstrom W."/>
            <person name="Nylinder S."/>
            <person name="Jareborg N."/>
            <person name="Kallberg Y."/>
            <person name="Kronander E."/>
        </authorList>
    </citation>
    <scope>NUCLEOTIDE SEQUENCE [LARGE SCALE GENOMIC DNA]</scope>
</reference>
<dbReference type="AlphaFoldDB" id="A0AAV1KUX8"/>
<evidence type="ECO:0000313" key="4">
    <source>
        <dbReference type="Proteomes" id="UP001314205"/>
    </source>
</evidence>
<evidence type="ECO:0000313" key="3">
    <source>
        <dbReference type="EMBL" id="CAK1586024.1"/>
    </source>
</evidence>
<feature type="region of interest" description="Disordered" evidence="2">
    <location>
        <begin position="82"/>
        <end position="103"/>
    </location>
</feature>
<protein>
    <submittedName>
        <fullName evidence="3">Uncharacterized protein</fullName>
    </submittedName>
</protein>
<feature type="coiled-coil region" evidence="1">
    <location>
        <begin position="189"/>
        <end position="223"/>
    </location>
</feature>
<comment type="caution">
    <text evidence="3">The sequence shown here is derived from an EMBL/GenBank/DDBJ whole genome shotgun (WGS) entry which is preliminary data.</text>
</comment>
<organism evidence="3 4">
    <name type="scientific">Parnassius mnemosyne</name>
    <name type="common">clouded apollo</name>
    <dbReference type="NCBI Taxonomy" id="213953"/>
    <lineage>
        <taxon>Eukaryota</taxon>
        <taxon>Metazoa</taxon>
        <taxon>Ecdysozoa</taxon>
        <taxon>Arthropoda</taxon>
        <taxon>Hexapoda</taxon>
        <taxon>Insecta</taxon>
        <taxon>Pterygota</taxon>
        <taxon>Neoptera</taxon>
        <taxon>Endopterygota</taxon>
        <taxon>Lepidoptera</taxon>
        <taxon>Glossata</taxon>
        <taxon>Ditrysia</taxon>
        <taxon>Papilionoidea</taxon>
        <taxon>Papilionidae</taxon>
        <taxon>Parnassiinae</taxon>
        <taxon>Parnassini</taxon>
        <taxon>Parnassius</taxon>
        <taxon>Driopa</taxon>
    </lineage>
</organism>
<keyword evidence="4" id="KW-1185">Reference proteome</keyword>
<dbReference type="EMBL" id="CAVLGL010000080">
    <property type="protein sequence ID" value="CAK1586024.1"/>
    <property type="molecule type" value="Genomic_DNA"/>
</dbReference>
<accession>A0AAV1KUX8</accession>
<gene>
    <name evidence="3" type="ORF">PARMNEM_LOCUS7032</name>
</gene>
<sequence length="269" mass="31974">MDQYNVKNNFFIPQNYQREKISETSASFLRHKNFLNGLQNAQNLLNGLERCLQKSSKYEKKLLRCKSSHSHTHNFNDWWESEPSVEKETKTSNTGNTKSSRSQVDLAESWSTMSIVCLQYQYEELSKRYETLLQAYDERCRKLNESDKTIERLQRRTYATHAQLVRANKTLLSVGEKYLILRRKRLLQKKLYEEKLEVLKHIIQEITAEVDQKDLELDRLNINVEPELEVNTALLMSEIRKCNYLFLENLHLKELIRNETSQNDTLETY</sequence>
<evidence type="ECO:0000256" key="2">
    <source>
        <dbReference type="SAM" id="MobiDB-lite"/>
    </source>
</evidence>
<evidence type="ECO:0000256" key="1">
    <source>
        <dbReference type="SAM" id="Coils"/>
    </source>
</evidence>